<feature type="chain" id="PRO_5008383483" evidence="3">
    <location>
        <begin position="31"/>
        <end position="331"/>
    </location>
</feature>
<evidence type="ECO:0000256" key="3">
    <source>
        <dbReference type="SAM" id="SignalP"/>
    </source>
</evidence>
<gene>
    <name evidence="4" type="ORF">GA0070621_5673</name>
</gene>
<feature type="region of interest" description="Disordered" evidence="1">
    <location>
        <begin position="163"/>
        <end position="205"/>
    </location>
</feature>
<keyword evidence="5" id="KW-1185">Reference proteome</keyword>
<dbReference type="RefSeq" id="WP_091202932.1">
    <property type="nucleotide sequence ID" value="NZ_LT594324.1"/>
</dbReference>
<proteinExistence type="predicted"/>
<dbReference type="PATRIC" id="fig|299146.4.peg.5853"/>
<dbReference type="Proteomes" id="UP000198765">
    <property type="component" value="Chromosome I"/>
</dbReference>
<evidence type="ECO:0000313" key="5">
    <source>
        <dbReference type="Proteomes" id="UP000198765"/>
    </source>
</evidence>
<reference evidence="4 5" key="1">
    <citation type="submission" date="2016-06" db="EMBL/GenBank/DDBJ databases">
        <authorList>
            <person name="Kjaerup R.B."/>
            <person name="Dalgaard T.S."/>
            <person name="Juul-Madsen H.R."/>
        </authorList>
    </citation>
    <scope>NUCLEOTIDE SEQUENCE [LARGE SCALE GENOMIC DNA]</scope>
    <source>
        <strain evidence="4 5">DSM 45248</strain>
    </source>
</reference>
<keyword evidence="2" id="KW-0812">Transmembrane</keyword>
<feature type="signal peptide" evidence="3">
    <location>
        <begin position="1"/>
        <end position="30"/>
    </location>
</feature>
<keyword evidence="3" id="KW-0732">Signal</keyword>
<keyword evidence="2" id="KW-1133">Transmembrane helix</keyword>
<protein>
    <submittedName>
        <fullName evidence="4">Uncharacterized protein</fullName>
    </submittedName>
</protein>
<evidence type="ECO:0000313" key="4">
    <source>
        <dbReference type="EMBL" id="SBT54745.1"/>
    </source>
</evidence>
<dbReference type="OrthoDB" id="3406158at2"/>
<feature type="region of interest" description="Disordered" evidence="1">
    <location>
        <begin position="248"/>
        <end position="331"/>
    </location>
</feature>
<evidence type="ECO:0000256" key="1">
    <source>
        <dbReference type="SAM" id="MobiDB-lite"/>
    </source>
</evidence>
<feature type="compositionally biased region" description="Low complexity" evidence="1">
    <location>
        <begin position="182"/>
        <end position="192"/>
    </location>
</feature>
<sequence>MSVRRHAARLATVGVMLGGLVAVGASPALADDDRVNVRSARSFSAGGSPQTVAVEVRKRTDGCVHLRTVVGLRLDGVRPDQVQVEVNTGGEWHPVGVSGGNGGVATAPVSPDKPELCKGKERTVRYRVAFVAGAPGGRLTVLGVASTASGRLLGQGDASARVVGAARASSSPTPSRTPSPTPSAEAVPSPSDADPPPSVAASVGPAVESRAAADSSSGSSPIMWFGIGLVVVGAALIALLVRRNRAEKGEEPVAHPQVPLPRAAGGNTYRSGGPAGQVYGQQPAAPTVYGGSSSPRPAGNVYGAPGANRPTGEPPVPPGGDATSVLPHVPR</sequence>
<dbReference type="AlphaFoldDB" id="A0A1A9AF64"/>
<accession>A0A1A9AF64</accession>
<feature type="compositionally biased region" description="Low complexity" evidence="1">
    <location>
        <begin position="163"/>
        <end position="174"/>
    </location>
</feature>
<name>A0A1A9AF64_9ACTN</name>
<feature type="transmembrane region" description="Helical" evidence="2">
    <location>
        <begin position="222"/>
        <end position="241"/>
    </location>
</feature>
<organism evidence="4 5">
    <name type="scientific">Micromonospora narathiwatensis</name>
    <dbReference type="NCBI Taxonomy" id="299146"/>
    <lineage>
        <taxon>Bacteria</taxon>
        <taxon>Bacillati</taxon>
        <taxon>Actinomycetota</taxon>
        <taxon>Actinomycetes</taxon>
        <taxon>Micromonosporales</taxon>
        <taxon>Micromonosporaceae</taxon>
        <taxon>Micromonospora</taxon>
    </lineage>
</organism>
<dbReference type="EMBL" id="LT594324">
    <property type="protein sequence ID" value="SBT54745.1"/>
    <property type="molecule type" value="Genomic_DNA"/>
</dbReference>
<evidence type="ECO:0000256" key="2">
    <source>
        <dbReference type="SAM" id="Phobius"/>
    </source>
</evidence>
<keyword evidence="2" id="KW-0472">Membrane</keyword>